<accession>A0A8T1VT27</accession>
<dbReference type="PANTHER" id="PTHR16631:SF17">
    <property type="entry name" value="GLUCAN ENDO-1,3-BETA-GLUCOSIDASE BTGC"/>
    <property type="match status" value="1"/>
</dbReference>
<dbReference type="GO" id="GO:0000272">
    <property type="term" value="P:polysaccharide catabolic process"/>
    <property type="evidence" value="ECO:0007669"/>
    <property type="project" value="UniProtKB-KW"/>
</dbReference>
<evidence type="ECO:0000256" key="4">
    <source>
        <dbReference type="ARBA" id="ARBA00022475"/>
    </source>
</evidence>
<evidence type="ECO:0000256" key="10">
    <source>
        <dbReference type="ARBA" id="ARBA00023326"/>
    </source>
</evidence>
<comment type="caution">
    <text evidence="12">The sequence shown here is derived from an EMBL/GenBank/DDBJ whole genome shotgun (WGS) entry which is preliminary data.</text>
</comment>
<comment type="subcellular location">
    <subcellularLocation>
        <location evidence="2">Cell membrane</location>
    </subcellularLocation>
</comment>
<reference evidence="12" key="1">
    <citation type="submission" date="2021-02" db="EMBL/GenBank/DDBJ databases">
        <authorList>
            <person name="Palmer J.M."/>
        </authorList>
    </citation>
    <scope>NUCLEOTIDE SEQUENCE</scope>
    <source>
        <strain evidence="12">SCRP734</strain>
    </source>
</reference>
<keyword evidence="8" id="KW-0119">Carbohydrate metabolism</keyword>
<evidence type="ECO:0000256" key="9">
    <source>
        <dbReference type="ARBA" id="ARBA00023316"/>
    </source>
</evidence>
<evidence type="ECO:0000313" key="12">
    <source>
        <dbReference type="EMBL" id="KAG7383269.1"/>
    </source>
</evidence>
<keyword evidence="10" id="KW-0624">Polysaccharide degradation</keyword>
<evidence type="ECO:0000256" key="6">
    <source>
        <dbReference type="ARBA" id="ARBA00023136"/>
    </source>
</evidence>
<keyword evidence="7" id="KW-0325">Glycoprotein</keyword>
<keyword evidence="9" id="KW-0961">Cell wall biogenesis/degradation</keyword>
<feature type="region of interest" description="Disordered" evidence="11">
    <location>
        <begin position="1"/>
        <end position="22"/>
    </location>
</feature>
<comment type="catalytic activity">
    <reaction evidence="1">
        <text>Hydrolysis of (1-&gt;3)-beta-D-glucosidic linkages in (1-&gt;3)-beta-D-glucans.</text>
        <dbReference type="EC" id="3.2.1.39"/>
    </reaction>
</comment>
<evidence type="ECO:0000256" key="3">
    <source>
        <dbReference type="ARBA" id="ARBA00012780"/>
    </source>
</evidence>
<dbReference type="EMBL" id="JAGDFM010000181">
    <property type="protein sequence ID" value="KAG7383269.1"/>
    <property type="molecule type" value="Genomic_DNA"/>
</dbReference>
<dbReference type="EC" id="3.2.1.39" evidence="3"/>
<keyword evidence="6" id="KW-0472">Membrane</keyword>
<evidence type="ECO:0000313" key="13">
    <source>
        <dbReference type="Proteomes" id="UP000694044"/>
    </source>
</evidence>
<evidence type="ECO:0000256" key="11">
    <source>
        <dbReference type="SAM" id="MobiDB-lite"/>
    </source>
</evidence>
<keyword evidence="4" id="KW-1003">Cell membrane</keyword>
<dbReference type="GO" id="GO:0042973">
    <property type="term" value="F:glucan endo-1,3-beta-D-glucosidase activity"/>
    <property type="evidence" value="ECO:0007669"/>
    <property type="project" value="UniProtKB-EC"/>
</dbReference>
<evidence type="ECO:0000256" key="2">
    <source>
        <dbReference type="ARBA" id="ARBA00004236"/>
    </source>
</evidence>
<dbReference type="GO" id="GO:0005886">
    <property type="term" value="C:plasma membrane"/>
    <property type="evidence" value="ECO:0007669"/>
    <property type="project" value="UniProtKB-SubCell"/>
</dbReference>
<gene>
    <name evidence="12" type="primary">BGL2_3</name>
    <name evidence="12" type="ORF">PHYPSEUDO_003892</name>
</gene>
<dbReference type="PANTHER" id="PTHR16631">
    <property type="entry name" value="GLUCAN 1,3-BETA-GLUCOSIDASE"/>
    <property type="match status" value="1"/>
</dbReference>
<organism evidence="12 13">
    <name type="scientific">Phytophthora pseudosyringae</name>
    <dbReference type="NCBI Taxonomy" id="221518"/>
    <lineage>
        <taxon>Eukaryota</taxon>
        <taxon>Sar</taxon>
        <taxon>Stramenopiles</taxon>
        <taxon>Oomycota</taxon>
        <taxon>Peronosporomycetes</taxon>
        <taxon>Peronosporales</taxon>
        <taxon>Peronosporaceae</taxon>
        <taxon>Phytophthora</taxon>
    </lineage>
</organism>
<evidence type="ECO:0000256" key="7">
    <source>
        <dbReference type="ARBA" id="ARBA00023180"/>
    </source>
</evidence>
<sequence length="104" mass="11639">MHGVNCNSRKGPDWAPDSSKFKTASEVQKDMYPLKGITGGARQPRTLVCSETIYRKEISADTTINYMNETRSCIRSRGKSTPVTIAEAIDLYTTTALRWSMRCS</sequence>
<keyword evidence="13" id="KW-1185">Reference proteome</keyword>
<dbReference type="AlphaFoldDB" id="A0A8T1VT27"/>
<dbReference type="OrthoDB" id="104500at2759"/>
<evidence type="ECO:0000256" key="8">
    <source>
        <dbReference type="ARBA" id="ARBA00023277"/>
    </source>
</evidence>
<protein>
    <recommendedName>
        <fullName evidence="3">glucan endo-1,3-beta-D-glucosidase</fullName>
        <ecNumber evidence="3">3.2.1.39</ecNumber>
    </recommendedName>
</protein>
<dbReference type="Proteomes" id="UP000694044">
    <property type="component" value="Unassembled WGS sequence"/>
</dbReference>
<name>A0A8T1VT27_9STRA</name>
<dbReference type="GO" id="GO:0071555">
    <property type="term" value="P:cell wall organization"/>
    <property type="evidence" value="ECO:0007669"/>
    <property type="project" value="UniProtKB-KW"/>
</dbReference>
<proteinExistence type="predicted"/>
<evidence type="ECO:0000256" key="5">
    <source>
        <dbReference type="ARBA" id="ARBA00022801"/>
    </source>
</evidence>
<evidence type="ECO:0000256" key="1">
    <source>
        <dbReference type="ARBA" id="ARBA00000382"/>
    </source>
</evidence>
<keyword evidence="5 12" id="KW-0378">Hydrolase</keyword>
<dbReference type="InterPro" id="IPR050732">
    <property type="entry name" value="Beta-glucan_modifiers"/>
</dbReference>